<dbReference type="Pfam" id="PF04145">
    <property type="entry name" value="Ctr"/>
    <property type="match status" value="1"/>
</dbReference>
<evidence type="ECO:0000256" key="2">
    <source>
        <dbReference type="ARBA" id="ARBA00022989"/>
    </source>
</evidence>
<evidence type="ECO:0000256" key="5">
    <source>
        <dbReference type="SAM" id="SignalP"/>
    </source>
</evidence>
<organism evidence="6 7">
    <name type="scientific">Armadillidium nasatum</name>
    <dbReference type="NCBI Taxonomy" id="96803"/>
    <lineage>
        <taxon>Eukaryota</taxon>
        <taxon>Metazoa</taxon>
        <taxon>Ecdysozoa</taxon>
        <taxon>Arthropoda</taxon>
        <taxon>Crustacea</taxon>
        <taxon>Multicrustacea</taxon>
        <taxon>Malacostraca</taxon>
        <taxon>Eumalacostraca</taxon>
        <taxon>Peracarida</taxon>
        <taxon>Isopoda</taxon>
        <taxon>Oniscidea</taxon>
        <taxon>Crinocheta</taxon>
        <taxon>Armadillidiidae</taxon>
        <taxon>Armadillidium</taxon>
    </lineage>
</organism>
<keyword evidence="2 4" id="KW-1133">Transmembrane helix</keyword>
<gene>
    <name evidence="6" type="ORF">Anas_01560</name>
</gene>
<dbReference type="AlphaFoldDB" id="A0A5N5SVQ5"/>
<comment type="similarity">
    <text evidence="4">Belongs to the copper transporter (Ctr) (TC 1.A.56) family. SLC31A subfamily.</text>
</comment>
<feature type="transmembrane region" description="Helical" evidence="4">
    <location>
        <begin position="105"/>
        <end position="124"/>
    </location>
</feature>
<keyword evidence="1 4" id="KW-0812">Transmembrane</keyword>
<evidence type="ECO:0000313" key="7">
    <source>
        <dbReference type="Proteomes" id="UP000326759"/>
    </source>
</evidence>
<feature type="transmembrane region" description="Helical" evidence="4">
    <location>
        <begin position="80"/>
        <end position="98"/>
    </location>
</feature>
<dbReference type="PANTHER" id="PTHR12483">
    <property type="entry name" value="SOLUTE CARRIER FAMILY 31 COPPER TRANSPORTERS"/>
    <property type="match status" value="1"/>
</dbReference>
<keyword evidence="4" id="KW-0187">Copper transport</keyword>
<dbReference type="EMBL" id="SEYY01019682">
    <property type="protein sequence ID" value="KAB7497995.1"/>
    <property type="molecule type" value="Genomic_DNA"/>
</dbReference>
<proteinExistence type="inferred from homology"/>
<dbReference type="PANTHER" id="PTHR12483:SF115">
    <property type="entry name" value="COPPER TRANSPORT PROTEIN"/>
    <property type="match status" value="1"/>
</dbReference>
<evidence type="ECO:0000313" key="6">
    <source>
        <dbReference type="EMBL" id="KAB7497995.1"/>
    </source>
</evidence>
<keyword evidence="7" id="KW-1185">Reference proteome</keyword>
<dbReference type="InterPro" id="IPR007274">
    <property type="entry name" value="Cop_transporter"/>
</dbReference>
<keyword evidence="4" id="KW-0813">Transport</keyword>
<feature type="chain" id="PRO_5024323842" description="Copper transport protein" evidence="5">
    <location>
        <begin position="21"/>
        <end position="203"/>
    </location>
</feature>
<reference evidence="6 7" key="1">
    <citation type="journal article" date="2019" name="PLoS Biol.">
        <title>Sex chromosomes control vertical transmission of feminizing Wolbachia symbionts in an isopod.</title>
        <authorList>
            <person name="Becking T."/>
            <person name="Chebbi M.A."/>
            <person name="Giraud I."/>
            <person name="Moumen B."/>
            <person name="Laverre T."/>
            <person name="Caubet Y."/>
            <person name="Peccoud J."/>
            <person name="Gilbert C."/>
            <person name="Cordaux R."/>
        </authorList>
    </citation>
    <scope>NUCLEOTIDE SEQUENCE [LARGE SCALE GENOMIC DNA]</scope>
    <source>
        <strain evidence="6">ANa2</strain>
        <tissue evidence="6">Whole body excluding digestive tract and cuticle</tissue>
    </source>
</reference>
<evidence type="ECO:0000256" key="3">
    <source>
        <dbReference type="ARBA" id="ARBA00023136"/>
    </source>
</evidence>
<protein>
    <recommendedName>
        <fullName evidence="4">Copper transport protein</fullName>
    </recommendedName>
</protein>
<comment type="subcellular location">
    <subcellularLocation>
        <location evidence="4">Membrane</location>
        <topology evidence="4">Multi-pass membrane protein</topology>
    </subcellularLocation>
</comment>
<keyword evidence="4" id="KW-0406">Ion transport</keyword>
<comment type="caution">
    <text evidence="6">The sequence shown here is derived from an EMBL/GenBank/DDBJ whole genome shotgun (WGS) entry which is preliminary data.</text>
</comment>
<evidence type="ECO:0000256" key="4">
    <source>
        <dbReference type="RuleBase" id="RU367022"/>
    </source>
</evidence>
<feature type="signal peptide" evidence="5">
    <location>
        <begin position="1"/>
        <end position="20"/>
    </location>
</feature>
<dbReference type="Proteomes" id="UP000326759">
    <property type="component" value="Unassembled WGS sequence"/>
</dbReference>
<keyword evidence="5" id="KW-0732">Signal</keyword>
<dbReference type="GO" id="GO:0005375">
    <property type="term" value="F:copper ion transmembrane transporter activity"/>
    <property type="evidence" value="ECO:0007669"/>
    <property type="project" value="UniProtKB-UniRule"/>
</dbReference>
<sequence>MVSLCFGIAGLSLLLEVLKSSHKICFGSIFQVNPVRRTNKSASHLRRLSTQVIPIRDVVSNYPYWPYKHIRNYISNGTCYRVLGSILYILIVILNYILMLSVMTFNANIMIAAIIGSSAGYFFFNFLNTTPYFASYFSGRRELDEKGKLVTEERDSFLSSDVVVENDNGSLTETTSTQLQVEVEIHKKLEQYDVTIVIQYQRL</sequence>
<keyword evidence="3 4" id="KW-0472">Membrane</keyword>
<accession>A0A5N5SVQ5</accession>
<dbReference type="OrthoDB" id="10326173at2759"/>
<keyword evidence="4" id="KW-0186">Copper</keyword>
<name>A0A5N5SVQ5_9CRUS</name>
<evidence type="ECO:0000256" key="1">
    <source>
        <dbReference type="ARBA" id="ARBA00022692"/>
    </source>
</evidence>
<dbReference type="GO" id="GO:0016020">
    <property type="term" value="C:membrane"/>
    <property type="evidence" value="ECO:0007669"/>
    <property type="project" value="UniProtKB-SubCell"/>
</dbReference>